<protein>
    <submittedName>
        <fullName evidence="3">DUF4233 domain-containing protein</fullName>
    </submittedName>
</protein>
<dbReference type="Proteomes" id="UP001165561">
    <property type="component" value="Unassembled WGS sequence"/>
</dbReference>
<evidence type="ECO:0000313" key="4">
    <source>
        <dbReference type="Proteomes" id="UP001165561"/>
    </source>
</evidence>
<evidence type="ECO:0000256" key="2">
    <source>
        <dbReference type="SAM" id="Phobius"/>
    </source>
</evidence>
<accession>A0ABT5TY28</accession>
<dbReference type="InterPro" id="IPR025327">
    <property type="entry name" value="DUF4233"/>
</dbReference>
<proteinExistence type="predicted"/>
<dbReference type="Pfam" id="PF14017">
    <property type="entry name" value="DUF4233"/>
    <property type="match status" value="1"/>
</dbReference>
<keyword evidence="4" id="KW-1185">Reference proteome</keyword>
<feature type="transmembrane region" description="Helical" evidence="2">
    <location>
        <begin position="38"/>
        <end position="61"/>
    </location>
</feature>
<name>A0ABT5TY28_9MICO</name>
<comment type="caution">
    <text evidence="3">The sequence shown here is derived from an EMBL/GenBank/DDBJ whole genome shotgun (WGS) entry which is preliminary data.</text>
</comment>
<keyword evidence="2" id="KW-1133">Transmembrane helix</keyword>
<organism evidence="3 4">
    <name type="scientific">Georgenia halotolerans</name>
    <dbReference type="NCBI Taxonomy" id="3028317"/>
    <lineage>
        <taxon>Bacteria</taxon>
        <taxon>Bacillati</taxon>
        <taxon>Actinomycetota</taxon>
        <taxon>Actinomycetes</taxon>
        <taxon>Micrococcales</taxon>
        <taxon>Bogoriellaceae</taxon>
        <taxon>Georgenia</taxon>
    </lineage>
</organism>
<reference evidence="3" key="1">
    <citation type="submission" date="2023-02" db="EMBL/GenBank/DDBJ databases">
        <title>Georgenia sp.10Sc9-8, isolated from a soil sample collected from the Taklamakan desert.</title>
        <authorList>
            <person name="Liu S."/>
        </authorList>
    </citation>
    <scope>NUCLEOTIDE SEQUENCE</scope>
    <source>
        <strain evidence="3">10Sc9-8</strain>
    </source>
</reference>
<evidence type="ECO:0000313" key="3">
    <source>
        <dbReference type="EMBL" id="MDD9206563.1"/>
    </source>
</evidence>
<keyword evidence="2" id="KW-0472">Membrane</keyword>
<feature type="region of interest" description="Disordered" evidence="1">
    <location>
        <begin position="1"/>
        <end position="30"/>
    </location>
</feature>
<gene>
    <name evidence="3" type="ORF">PU560_08805</name>
</gene>
<dbReference type="EMBL" id="JARACI010000920">
    <property type="protein sequence ID" value="MDD9206563.1"/>
    <property type="molecule type" value="Genomic_DNA"/>
</dbReference>
<feature type="transmembrane region" description="Helical" evidence="2">
    <location>
        <begin position="67"/>
        <end position="87"/>
    </location>
</feature>
<feature type="transmembrane region" description="Helical" evidence="2">
    <location>
        <begin position="94"/>
        <end position="127"/>
    </location>
</feature>
<sequence length="153" mass="15418">MSTAQPGPGRPAAVPGGGAAAAPGGSAAPRRPGSARRLFATTVLACEAFVVFFAALVAVGLQLAPPAAVLGAGGGLVLLCVLAAGLLRRGRTGYVLGTVVQVLLLAAGLAVPMMVVLGLVFGALWVVAWRTGGRIDVERTERYEAELARYRAA</sequence>
<keyword evidence="2" id="KW-0812">Transmembrane</keyword>
<evidence type="ECO:0000256" key="1">
    <source>
        <dbReference type="SAM" id="MobiDB-lite"/>
    </source>
</evidence>